<gene>
    <name evidence="9" type="ORF">II3_04867</name>
</gene>
<feature type="transmembrane region" description="Helical" evidence="7">
    <location>
        <begin position="402"/>
        <end position="426"/>
    </location>
</feature>
<dbReference type="EMBL" id="AHEN01000045">
    <property type="protein sequence ID" value="EJQ94903.1"/>
    <property type="molecule type" value="Genomic_DNA"/>
</dbReference>
<dbReference type="InterPro" id="IPR036259">
    <property type="entry name" value="MFS_trans_sf"/>
</dbReference>
<dbReference type="InterPro" id="IPR020846">
    <property type="entry name" value="MFS_dom"/>
</dbReference>
<evidence type="ECO:0000256" key="4">
    <source>
        <dbReference type="ARBA" id="ARBA00022692"/>
    </source>
</evidence>
<dbReference type="Proteomes" id="UP000006997">
    <property type="component" value="Unassembled WGS sequence"/>
</dbReference>
<evidence type="ECO:0000256" key="1">
    <source>
        <dbReference type="ARBA" id="ARBA00004651"/>
    </source>
</evidence>
<evidence type="ECO:0000313" key="10">
    <source>
        <dbReference type="Proteomes" id="UP000006997"/>
    </source>
</evidence>
<dbReference type="CDD" id="cd06173">
    <property type="entry name" value="MFS_MefA_like"/>
    <property type="match status" value="1"/>
</dbReference>
<keyword evidence="5 7" id="KW-1133">Transmembrane helix</keyword>
<dbReference type="InterPro" id="IPR022324">
    <property type="entry name" value="Bacilysin_exporter_BacE_put"/>
</dbReference>
<proteinExistence type="predicted"/>
<dbReference type="HOGENOM" id="CLU_034180_5_0_9"/>
<dbReference type="PATRIC" id="fig|1053219.3.peg.4964"/>
<dbReference type="PRINTS" id="PR01988">
    <property type="entry name" value="EXPORTERBACE"/>
</dbReference>
<dbReference type="GO" id="GO:0022857">
    <property type="term" value="F:transmembrane transporter activity"/>
    <property type="evidence" value="ECO:0007669"/>
    <property type="project" value="InterPro"/>
</dbReference>
<comment type="subcellular location">
    <subcellularLocation>
        <location evidence="1">Cell membrane</location>
        <topology evidence="1">Multi-pass membrane protein</topology>
    </subcellularLocation>
</comment>
<dbReference type="SUPFAM" id="SSF103473">
    <property type="entry name" value="MFS general substrate transporter"/>
    <property type="match status" value="1"/>
</dbReference>
<evidence type="ECO:0000313" key="9">
    <source>
        <dbReference type="EMBL" id="EJQ94903.1"/>
    </source>
</evidence>
<evidence type="ECO:0000256" key="5">
    <source>
        <dbReference type="ARBA" id="ARBA00022989"/>
    </source>
</evidence>
<feature type="transmembrane region" description="Helical" evidence="7">
    <location>
        <begin position="194"/>
        <end position="212"/>
    </location>
</feature>
<feature type="transmembrane region" description="Helical" evidence="7">
    <location>
        <begin position="314"/>
        <end position="331"/>
    </location>
</feature>
<dbReference type="AlphaFoldDB" id="J8BM10"/>
<feature type="transmembrane region" description="Helical" evidence="7">
    <location>
        <begin position="337"/>
        <end position="362"/>
    </location>
</feature>
<dbReference type="Gene3D" id="1.20.1250.20">
    <property type="entry name" value="MFS general substrate transporter like domains"/>
    <property type="match status" value="1"/>
</dbReference>
<keyword evidence="6 7" id="KW-0472">Membrane</keyword>
<dbReference type="PROSITE" id="PS50850">
    <property type="entry name" value="MFS"/>
    <property type="match status" value="1"/>
</dbReference>
<feature type="transmembrane region" description="Helical" evidence="7">
    <location>
        <begin position="248"/>
        <end position="267"/>
    </location>
</feature>
<keyword evidence="2" id="KW-0813">Transport</keyword>
<sequence length="441" mass="48577">MINLVPKTLSLGGGIFFIGLKQFRKRVPKVKKSLKDWEYPLLLLSGVGIANLGAWIYLIALNVLVYNMGGSALAVAALYVIKPLAALFTNAWSGSMIDRLNKRKLMIHLDIYRAVFIVILPLLPSLWIIYLLVFFINMASAIYEPTAMTYMTKLIPVEQRQRFNSLRSLIGSGVFLIGPAVAGILLIIGTPEFAIYMNAIAFLLSGFITLFLPNLDKKDDSNTSNDKLSLTVLKKDWNIVLNFSKKSMYIVCVYFLFQGMMVLATAIDSLELSFAKEVLLLTDSEYGFLVSIAGAGFIVGAITNTILSKKLAPSFLIGIGSLFIAIGYLIYAFSSEFLIAAIGFFILSFSMAYANTGFYTFYQNNVPVHMMGRIGSIYGLVIAVLTIFITILFGIATQFTSIQIAVIVGVLVMLLITILLCVFTLLPSQSKVYSAESIKSK</sequence>
<keyword evidence="3" id="KW-1003">Cell membrane</keyword>
<feature type="transmembrane region" description="Helical" evidence="7">
    <location>
        <begin position="374"/>
        <end position="396"/>
    </location>
</feature>
<feature type="transmembrane region" description="Helical" evidence="7">
    <location>
        <begin position="287"/>
        <end position="307"/>
    </location>
</feature>
<keyword evidence="4 7" id="KW-0812">Transmembrane</keyword>
<name>J8BM10_BACCE</name>
<feature type="transmembrane region" description="Helical" evidence="7">
    <location>
        <begin position="169"/>
        <end position="188"/>
    </location>
</feature>
<feature type="domain" description="Major facilitator superfamily (MFS) profile" evidence="8">
    <location>
        <begin position="39"/>
        <end position="429"/>
    </location>
</feature>
<feature type="transmembrane region" description="Helical" evidence="7">
    <location>
        <begin position="72"/>
        <end position="93"/>
    </location>
</feature>
<organism evidence="9 10">
    <name type="scientific">Bacillus cereus MC67</name>
    <dbReference type="NCBI Taxonomy" id="1053219"/>
    <lineage>
        <taxon>Bacteria</taxon>
        <taxon>Bacillati</taxon>
        <taxon>Bacillota</taxon>
        <taxon>Bacilli</taxon>
        <taxon>Bacillales</taxon>
        <taxon>Bacillaceae</taxon>
        <taxon>Bacillus</taxon>
        <taxon>Bacillus cereus group</taxon>
    </lineage>
</organism>
<dbReference type="PANTHER" id="PTHR43266:SF2">
    <property type="entry name" value="MAJOR FACILITATOR SUPERFAMILY (MFS) PROFILE DOMAIN-CONTAINING PROTEIN"/>
    <property type="match status" value="1"/>
</dbReference>
<evidence type="ECO:0000256" key="7">
    <source>
        <dbReference type="SAM" id="Phobius"/>
    </source>
</evidence>
<evidence type="ECO:0000256" key="3">
    <source>
        <dbReference type="ARBA" id="ARBA00022475"/>
    </source>
</evidence>
<accession>J8BM10</accession>
<evidence type="ECO:0000259" key="8">
    <source>
        <dbReference type="PROSITE" id="PS50850"/>
    </source>
</evidence>
<evidence type="ECO:0000256" key="6">
    <source>
        <dbReference type="ARBA" id="ARBA00023136"/>
    </source>
</evidence>
<dbReference type="Pfam" id="PF07690">
    <property type="entry name" value="MFS_1"/>
    <property type="match status" value="1"/>
</dbReference>
<comment type="caution">
    <text evidence="9">The sequence shown here is derived from an EMBL/GenBank/DDBJ whole genome shotgun (WGS) entry which is preliminary data.</text>
</comment>
<protein>
    <recommendedName>
        <fullName evidence="8">Major facilitator superfamily (MFS) profile domain-containing protein</fullName>
    </recommendedName>
</protein>
<dbReference type="InterPro" id="IPR011701">
    <property type="entry name" value="MFS"/>
</dbReference>
<evidence type="ECO:0000256" key="2">
    <source>
        <dbReference type="ARBA" id="ARBA00022448"/>
    </source>
</evidence>
<dbReference type="GO" id="GO:0005886">
    <property type="term" value="C:plasma membrane"/>
    <property type="evidence" value="ECO:0007669"/>
    <property type="project" value="UniProtKB-SubCell"/>
</dbReference>
<feature type="transmembrane region" description="Helical" evidence="7">
    <location>
        <begin position="41"/>
        <end position="66"/>
    </location>
</feature>
<dbReference type="PANTHER" id="PTHR43266">
    <property type="entry name" value="MACROLIDE-EFFLUX PROTEIN"/>
    <property type="match status" value="1"/>
</dbReference>
<reference evidence="9 10" key="1">
    <citation type="submission" date="2012-04" db="EMBL/GenBank/DDBJ databases">
        <title>The Genome Sequence of Bacillus cereus MC67.</title>
        <authorList>
            <consortium name="The Broad Institute Genome Sequencing Platform"/>
            <consortium name="The Broad Institute Genome Sequencing Center for Infectious Disease"/>
            <person name="Feldgarden M."/>
            <person name="Van der Auwera G.A."/>
            <person name="Mahillon J."/>
            <person name="Duprez V."/>
            <person name="Timmery S."/>
            <person name="Mattelet C."/>
            <person name="Dierick K."/>
            <person name="Sun M."/>
            <person name="Yu Z."/>
            <person name="Zhu L."/>
            <person name="Hu X."/>
            <person name="Shank E.B."/>
            <person name="Swiecicka I."/>
            <person name="Hansen B.M."/>
            <person name="Andrup L."/>
            <person name="Young S.K."/>
            <person name="Zeng Q."/>
            <person name="Gargeya S."/>
            <person name="Fitzgerald M."/>
            <person name="Haas B."/>
            <person name="Abouelleil A."/>
            <person name="Alvarado L."/>
            <person name="Arachchi H.M."/>
            <person name="Berlin A."/>
            <person name="Chapman S.B."/>
            <person name="Goldberg J."/>
            <person name="Griggs A."/>
            <person name="Gujja S."/>
            <person name="Hansen M."/>
            <person name="Howarth C."/>
            <person name="Imamovic A."/>
            <person name="Larimer J."/>
            <person name="McCowen C."/>
            <person name="Montmayeur A."/>
            <person name="Murphy C."/>
            <person name="Neiman D."/>
            <person name="Pearson M."/>
            <person name="Priest M."/>
            <person name="Roberts A."/>
            <person name="Saif S."/>
            <person name="Shea T."/>
            <person name="Sisk P."/>
            <person name="Sykes S."/>
            <person name="Wortman J."/>
            <person name="Nusbaum C."/>
            <person name="Birren B."/>
        </authorList>
    </citation>
    <scope>NUCLEOTIDE SEQUENCE [LARGE SCALE GENOMIC DNA]</scope>
    <source>
        <strain evidence="9 10">MC67</strain>
    </source>
</reference>